<dbReference type="InterPro" id="IPR036291">
    <property type="entry name" value="NAD(P)-bd_dom_sf"/>
</dbReference>
<protein>
    <submittedName>
        <fullName evidence="3">Short-chain dehydrogenase</fullName>
    </submittedName>
</protein>
<accession>A0A699ZEM1</accession>
<dbReference type="PROSITE" id="PS51257">
    <property type="entry name" value="PROKAR_LIPOPROTEIN"/>
    <property type="match status" value="1"/>
</dbReference>
<name>A0A699ZEM1_HAELA</name>
<dbReference type="AlphaFoldDB" id="A0A699ZEM1"/>
<dbReference type="Proteomes" id="UP000485058">
    <property type="component" value="Unassembled WGS sequence"/>
</dbReference>
<comment type="similarity">
    <text evidence="1">Belongs to the short-chain dehydrogenases/reductases (SDR) family.</text>
</comment>
<dbReference type="PANTHER" id="PTHR48107">
    <property type="entry name" value="NADPH-DEPENDENT ALDEHYDE REDUCTASE-LIKE PROTEIN, CHLOROPLASTIC-RELATED"/>
    <property type="match status" value="1"/>
</dbReference>
<gene>
    <name evidence="3" type="ORF">HaLaN_13947</name>
</gene>
<comment type="caution">
    <text evidence="3">The sequence shown here is derived from an EMBL/GenBank/DDBJ whole genome shotgun (WGS) entry which is preliminary data.</text>
</comment>
<reference evidence="3 4" key="1">
    <citation type="submission" date="2020-02" db="EMBL/GenBank/DDBJ databases">
        <title>Draft genome sequence of Haematococcus lacustris strain NIES-144.</title>
        <authorList>
            <person name="Morimoto D."/>
            <person name="Nakagawa S."/>
            <person name="Yoshida T."/>
            <person name="Sawayama S."/>
        </authorList>
    </citation>
    <scope>NUCLEOTIDE SEQUENCE [LARGE SCALE GENOMIC DNA]</scope>
    <source>
        <strain evidence="3 4">NIES-144</strain>
    </source>
</reference>
<evidence type="ECO:0000256" key="1">
    <source>
        <dbReference type="ARBA" id="ARBA00006484"/>
    </source>
</evidence>
<evidence type="ECO:0000313" key="3">
    <source>
        <dbReference type="EMBL" id="GFH17334.1"/>
    </source>
</evidence>
<dbReference type="EMBL" id="BLLF01001132">
    <property type="protein sequence ID" value="GFH17334.1"/>
    <property type="molecule type" value="Genomic_DNA"/>
</dbReference>
<keyword evidence="4" id="KW-1185">Reference proteome</keyword>
<dbReference type="SUPFAM" id="SSF51735">
    <property type="entry name" value="NAD(P)-binding Rossmann-fold domains"/>
    <property type="match status" value="1"/>
</dbReference>
<evidence type="ECO:0000256" key="2">
    <source>
        <dbReference type="ARBA" id="ARBA00023002"/>
    </source>
</evidence>
<keyword evidence="2" id="KW-0560">Oxidoreductase</keyword>
<evidence type="ECO:0000313" key="4">
    <source>
        <dbReference type="Proteomes" id="UP000485058"/>
    </source>
</evidence>
<sequence>MAVITRVVMQGCRGPHDSPKSPPVYTTASACGFTSASYRTAVGEPATAAGLPHDDGRATWGWGDGDPKINVLAWLAAALLLRAQGSGKLSGKVALITGGDSGIGRAVAVHFAREGPRRGIQATGSPASCREQGQREVEAREGLCLVPAPSKPLL</sequence>
<organism evidence="3 4">
    <name type="scientific">Haematococcus lacustris</name>
    <name type="common">Green alga</name>
    <name type="synonym">Haematococcus pluvialis</name>
    <dbReference type="NCBI Taxonomy" id="44745"/>
    <lineage>
        <taxon>Eukaryota</taxon>
        <taxon>Viridiplantae</taxon>
        <taxon>Chlorophyta</taxon>
        <taxon>core chlorophytes</taxon>
        <taxon>Chlorophyceae</taxon>
        <taxon>CS clade</taxon>
        <taxon>Chlamydomonadales</taxon>
        <taxon>Haematococcaceae</taxon>
        <taxon>Haematococcus</taxon>
    </lineage>
</organism>
<dbReference type="Gene3D" id="3.40.50.720">
    <property type="entry name" value="NAD(P)-binding Rossmann-like Domain"/>
    <property type="match status" value="1"/>
</dbReference>
<dbReference type="GO" id="GO:0016614">
    <property type="term" value="F:oxidoreductase activity, acting on CH-OH group of donors"/>
    <property type="evidence" value="ECO:0007669"/>
    <property type="project" value="UniProtKB-ARBA"/>
</dbReference>
<proteinExistence type="inferred from homology"/>
<dbReference type="PANTHER" id="PTHR48107:SF16">
    <property type="entry name" value="NADPH-DEPENDENT ALDEHYDE REDUCTASE 1, CHLOROPLASTIC"/>
    <property type="match status" value="1"/>
</dbReference>